<dbReference type="InterPro" id="IPR021229">
    <property type="entry name" value="DUF2800"/>
</dbReference>
<protein>
    <submittedName>
        <fullName evidence="1">DUF2800 domain-containing protein</fullName>
    </submittedName>
</protein>
<name>A0ABS0VXS7_9CORY</name>
<organism evidence="1 2">
    <name type="scientific">Corynebacterium marambiense</name>
    <dbReference type="NCBI Taxonomy" id="2765364"/>
    <lineage>
        <taxon>Bacteria</taxon>
        <taxon>Bacillati</taxon>
        <taxon>Actinomycetota</taxon>
        <taxon>Actinomycetes</taxon>
        <taxon>Mycobacteriales</taxon>
        <taxon>Corynebacteriaceae</taxon>
        <taxon>Corynebacterium</taxon>
    </lineage>
</organism>
<keyword evidence="2" id="KW-1185">Reference proteome</keyword>
<comment type="caution">
    <text evidence="1">The sequence shown here is derived from an EMBL/GenBank/DDBJ whole genome shotgun (WGS) entry which is preliminary data.</text>
</comment>
<gene>
    <name evidence="1" type="ORF">JDV76_11545</name>
</gene>
<proteinExistence type="predicted"/>
<evidence type="ECO:0000313" key="1">
    <source>
        <dbReference type="EMBL" id="MBI9001588.1"/>
    </source>
</evidence>
<dbReference type="Proteomes" id="UP000625574">
    <property type="component" value="Unassembled WGS sequence"/>
</dbReference>
<reference evidence="1 2" key="1">
    <citation type="submission" date="2020-12" db="EMBL/GenBank/DDBJ databases">
        <title>Genome public.</title>
        <authorList>
            <person name="Sun Q."/>
        </authorList>
    </citation>
    <scope>NUCLEOTIDE SEQUENCE [LARGE SCALE GENOMIC DNA]</scope>
    <source>
        <strain evidence="1 2">CCM 8864</strain>
    </source>
</reference>
<dbReference type="EMBL" id="JAEIOT010000016">
    <property type="protein sequence ID" value="MBI9001588.1"/>
    <property type="molecule type" value="Genomic_DNA"/>
</dbReference>
<sequence>MLDVDALSLAVSQDKMWEGFKLVPGWTMHEYADERAVAKAVEAAGYTDIFDRKLITLTALNTLLARKPSPRCSATGYSSL</sequence>
<accession>A0ABS0VXS7</accession>
<evidence type="ECO:0000313" key="2">
    <source>
        <dbReference type="Proteomes" id="UP000625574"/>
    </source>
</evidence>
<dbReference type="Pfam" id="PF10926">
    <property type="entry name" value="DUF2800"/>
    <property type="match status" value="1"/>
</dbReference>